<evidence type="ECO:0000313" key="2">
    <source>
        <dbReference type="EMBL" id="NYF37952.1"/>
    </source>
</evidence>
<dbReference type="EMBL" id="JACCCO010000001">
    <property type="protein sequence ID" value="NYF37952.1"/>
    <property type="molecule type" value="Genomic_DNA"/>
</dbReference>
<dbReference type="InterPro" id="IPR001109">
    <property type="entry name" value="Hydrogenase_HupF/HypC"/>
</dbReference>
<dbReference type="AlphaFoldDB" id="A0A852UM04"/>
<protein>
    <submittedName>
        <fullName evidence="2">Hydrogenase maturation factor</fullName>
    </submittedName>
</protein>
<name>A0A852UM04_9ACTN</name>
<dbReference type="Proteomes" id="UP000576393">
    <property type="component" value="Unassembled WGS sequence"/>
</dbReference>
<dbReference type="SUPFAM" id="SSF159127">
    <property type="entry name" value="HupF/HypC-like"/>
    <property type="match status" value="1"/>
</dbReference>
<reference evidence="2 3" key="1">
    <citation type="submission" date="2020-07" db="EMBL/GenBank/DDBJ databases">
        <title>Sequencing the genomes of 1000 actinobacteria strains.</title>
        <authorList>
            <person name="Klenk H.-P."/>
        </authorList>
    </citation>
    <scope>NUCLEOTIDE SEQUENCE [LARGE SCALE GENOMIC DNA]</scope>
    <source>
        <strain evidence="2 3">DSM 45763</strain>
    </source>
</reference>
<proteinExistence type="inferred from homology"/>
<evidence type="ECO:0000256" key="1">
    <source>
        <dbReference type="ARBA" id="ARBA00006018"/>
    </source>
</evidence>
<keyword evidence="3" id="KW-1185">Reference proteome</keyword>
<dbReference type="Gene3D" id="2.30.30.140">
    <property type="match status" value="1"/>
</dbReference>
<accession>A0A852UM04</accession>
<organism evidence="2 3">
    <name type="scientific">Streptosporangium sandarakinum</name>
    <dbReference type="NCBI Taxonomy" id="1260955"/>
    <lineage>
        <taxon>Bacteria</taxon>
        <taxon>Bacillati</taxon>
        <taxon>Actinomycetota</taxon>
        <taxon>Actinomycetes</taxon>
        <taxon>Streptosporangiales</taxon>
        <taxon>Streptosporangiaceae</taxon>
        <taxon>Streptosporangium</taxon>
    </lineage>
</organism>
<gene>
    <name evidence="2" type="ORF">HDA43_000111</name>
</gene>
<evidence type="ECO:0000313" key="3">
    <source>
        <dbReference type="Proteomes" id="UP000576393"/>
    </source>
</evidence>
<dbReference type="Pfam" id="PF01455">
    <property type="entry name" value="HupF_HypC"/>
    <property type="match status" value="1"/>
</dbReference>
<comment type="caution">
    <text evidence="2">The sequence shown here is derived from an EMBL/GenBank/DDBJ whole genome shotgun (WGS) entry which is preliminary data.</text>
</comment>
<dbReference type="RefSeq" id="WP_179817781.1">
    <property type="nucleotide sequence ID" value="NZ_JACCCO010000001.1"/>
</dbReference>
<comment type="similarity">
    <text evidence="1">Belongs to the HupF/HypC family.</text>
</comment>
<sequence>MSDEDGCCDTGPCVTCADEAVPMRVIRIRYGGLAVAGAGPVTTEVSVALVDAAEGDTVLVHAGEAIAVVGRHRRTPGDPATGDAMTGDAMRDAATGDAAVRDAVTRDAVTGDATAGEAAVGDAVIGGRRGTR</sequence>